<keyword evidence="2" id="KW-1185">Reference proteome</keyword>
<reference evidence="1" key="1">
    <citation type="submission" date="2023-07" db="EMBL/GenBank/DDBJ databases">
        <authorList>
            <person name="Stuckert A."/>
        </authorList>
    </citation>
    <scope>NUCLEOTIDE SEQUENCE</scope>
</reference>
<sequence length="101" mass="11188">NGLVLCEQRGREGVLCTGVHTGAESAAPPPWVLYFSGPPELERFLSSVRAAWKSIYQVDLPHTLIPQPAVKKCEDALSLIHSSWQRSDSLCRGRASRDPWC</sequence>
<gene>
    <name evidence="1" type="ORF">RIMI_LOCUS22228796</name>
</gene>
<evidence type="ECO:0000313" key="1">
    <source>
        <dbReference type="EMBL" id="CAJ0967445.1"/>
    </source>
</evidence>
<feature type="non-terminal residue" evidence="1">
    <location>
        <position position="1"/>
    </location>
</feature>
<name>A0ABN9MKZ9_9NEOB</name>
<dbReference type="InterPro" id="IPR053015">
    <property type="entry name" value="PH_domain-containing_M2"/>
</dbReference>
<evidence type="ECO:0000313" key="2">
    <source>
        <dbReference type="Proteomes" id="UP001176940"/>
    </source>
</evidence>
<protein>
    <submittedName>
        <fullName evidence="1">Uncharacterized protein</fullName>
    </submittedName>
</protein>
<proteinExistence type="predicted"/>
<comment type="caution">
    <text evidence="1">The sequence shown here is derived from an EMBL/GenBank/DDBJ whole genome shotgun (WGS) entry which is preliminary data.</text>
</comment>
<dbReference type="EMBL" id="CAUEEQ010078332">
    <property type="protein sequence ID" value="CAJ0967445.1"/>
    <property type="molecule type" value="Genomic_DNA"/>
</dbReference>
<organism evidence="1 2">
    <name type="scientific">Ranitomeya imitator</name>
    <name type="common">mimic poison frog</name>
    <dbReference type="NCBI Taxonomy" id="111125"/>
    <lineage>
        <taxon>Eukaryota</taxon>
        <taxon>Metazoa</taxon>
        <taxon>Chordata</taxon>
        <taxon>Craniata</taxon>
        <taxon>Vertebrata</taxon>
        <taxon>Euteleostomi</taxon>
        <taxon>Amphibia</taxon>
        <taxon>Batrachia</taxon>
        <taxon>Anura</taxon>
        <taxon>Neobatrachia</taxon>
        <taxon>Hyloidea</taxon>
        <taxon>Dendrobatidae</taxon>
        <taxon>Dendrobatinae</taxon>
        <taxon>Ranitomeya</taxon>
    </lineage>
</organism>
<dbReference type="PANTHER" id="PTHR46556:SF1">
    <property type="entry name" value="PLECKSTRIN HOMOLOGY DOMAIN-CONTAINING FAMILY M MEMBER 2"/>
    <property type="match status" value="1"/>
</dbReference>
<accession>A0ABN9MKZ9</accession>
<dbReference type="PANTHER" id="PTHR46556">
    <property type="entry name" value="PLECKSTRIN HOMOLOGY DOMAIN-CONTAINING FAMILY M MEMBER 2"/>
    <property type="match status" value="1"/>
</dbReference>
<dbReference type="Proteomes" id="UP001176940">
    <property type="component" value="Unassembled WGS sequence"/>
</dbReference>